<dbReference type="SMART" id="SM00471">
    <property type="entry name" value="HDc"/>
    <property type="match status" value="1"/>
</dbReference>
<dbReference type="CDD" id="cd04301">
    <property type="entry name" value="NAT_SF"/>
    <property type="match status" value="1"/>
</dbReference>
<evidence type="ECO:0000256" key="6">
    <source>
        <dbReference type="ARBA" id="ARBA00022723"/>
    </source>
</evidence>
<evidence type="ECO:0000256" key="3">
    <source>
        <dbReference type="ARBA" id="ARBA00001941"/>
    </source>
</evidence>
<dbReference type="InterPro" id="IPR000182">
    <property type="entry name" value="GNAT_dom"/>
</dbReference>
<dbReference type="InterPro" id="IPR016181">
    <property type="entry name" value="Acyl_CoA_acyltransferase"/>
</dbReference>
<dbReference type="SUPFAM" id="SSF55729">
    <property type="entry name" value="Acyl-CoA N-acyltransferases (Nat)"/>
    <property type="match status" value="1"/>
</dbReference>
<dbReference type="GeneID" id="96228525"/>
<dbReference type="Pfam" id="PF13508">
    <property type="entry name" value="Acetyltransf_7"/>
    <property type="match status" value="1"/>
</dbReference>
<dbReference type="Proteomes" id="UP000095485">
    <property type="component" value="Unassembled WGS sequence"/>
</dbReference>
<proteinExistence type="predicted"/>
<evidence type="ECO:0000256" key="1">
    <source>
        <dbReference type="ARBA" id="ARBA00001638"/>
    </source>
</evidence>
<comment type="subunit">
    <text evidence="4">Homodimer.</text>
</comment>
<dbReference type="CDD" id="cd00077">
    <property type="entry name" value="HDc"/>
    <property type="match status" value="1"/>
</dbReference>
<reference evidence="9 10" key="1">
    <citation type="submission" date="2015-09" db="EMBL/GenBank/DDBJ databases">
        <authorList>
            <consortium name="Pathogen Informatics"/>
        </authorList>
    </citation>
    <scope>NUCLEOTIDE SEQUENCE [LARGE SCALE GENOMIC DNA]</scope>
    <source>
        <strain evidence="9 10">2789STDY5834914</strain>
    </source>
</reference>
<dbReference type="GO" id="GO:0002953">
    <property type="term" value="F:5'-deoxynucleotidase activity"/>
    <property type="evidence" value="ECO:0007669"/>
    <property type="project" value="UniProtKB-EC"/>
</dbReference>
<comment type="cofactor">
    <cofactor evidence="3">
        <name>Co(2+)</name>
        <dbReference type="ChEBI" id="CHEBI:48828"/>
    </cofactor>
</comment>
<accession>A0A174NKJ8</accession>
<keyword evidence="7" id="KW-0378">Hydrolase</keyword>
<dbReference type="EMBL" id="CZAY01000007">
    <property type="protein sequence ID" value="CUP47427.1"/>
    <property type="molecule type" value="Genomic_DNA"/>
</dbReference>
<dbReference type="Gene3D" id="1.10.3210.10">
    <property type="entry name" value="Hypothetical protein af1432"/>
    <property type="match status" value="1"/>
</dbReference>
<dbReference type="PROSITE" id="PS51186">
    <property type="entry name" value="GNAT"/>
    <property type="match status" value="1"/>
</dbReference>
<feature type="domain" description="N-acetyltransferase" evidence="8">
    <location>
        <begin position="194"/>
        <end position="342"/>
    </location>
</feature>
<organism evidence="9 10">
    <name type="scientific">Dorea longicatena</name>
    <dbReference type="NCBI Taxonomy" id="88431"/>
    <lineage>
        <taxon>Bacteria</taxon>
        <taxon>Bacillati</taxon>
        <taxon>Bacillota</taxon>
        <taxon>Clostridia</taxon>
        <taxon>Lachnospirales</taxon>
        <taxon>Lachnospiraceae</taxon>
        <taxon>Dorea</taxon>
    </lineage>
</organism>
<dbReference type="Gene3D" id="3.40.630.30">
    <property type="match status" value="1"/>
</dbReference>
<comment type="catalytic activity">
    <reaction evidence="1">
        <text>a 2'-deoxyribonucleoside 5'-phosphate + H2O = a 2'-deoxyribonucleoside + phosphate</text>
        <dbReference type="Rhea" id="RHEA:36167"/>
        <dbReference type="ChEBI" id="CHEBI:15377"/>
        <dbReference type="ChEBI" id="CHEBI:18274"/>
        <dbReference type="ChEBI" id="CHEBI:43474"/>
        <dbReference type="ChEBI" id="CHEBI:65317"/>
        <dbReference type="EC" id="3.1.3.89"/>
    </reaction>
</comment>
<sequence length="342" mass="39761">MRPETLLDFMGVAEHLKCNMRHSRMTDHRRESVAEHTYRLCVFAWLVKEEFPDCDMDKVMKMCLFHDLGEALTGDIPAFVKTDDDRETEGDALTLLTAMLPGKERQELDELFGELEREETMEAKIVHALDKMETLIQHNEADIATWLPLEYDLQMTYGEKECMADPYLTKLREVIRQISEDKITAEGEDRESSYYIRKDIENMHLSEVTDLLRSTEWAEDRTEEMIRKSMENSCPYGLFLKAGTGEGRIKESSMAGKDRQIGFARVLTDGVTTFYLMDFVIEEKYRSQGFGTILMDRIMKENGHLYGMLHTKDAKAFYEKYGFRAIGDTKKTEEIYMEKPCS</sequence>
<evidence type="ECO:0000256" key="2">
    <source>
        <dbReference type="ARBA" id="ARBA00001936"/>
    </source>
</evidence>
<evidence type="ECO:0000256" key="4">
    <source>
        <dbReference type="ARBA" id="ARBA00011738"/>
    </source>
</evidence>
<dbReference type="PANTHER" id="PTHR11845:SF13">
    <property type="entry name" value="5'-DEOXYNUCLEOTIDASE HDDC2"/>
    <property type="match status" value="1"/>
</dbReference>
<gene>
    <name evidence="9" type="ORF">ERS852526_01234</name>
</gene>
<dbReference type="GO" id="GO:0005737">
    <property type="term" value="C:cytoplasm"/>
    <property type="evidence" value="ECO:0007669"/>
    <property type="project" value="TreeGrafter"/>
</dbReference>
<evidence type="ECO:0000313" key="9">
    <source>
        <dbReference type="EMBL" id="CUP47427.1"/>
    </source>
</evidence>
<dbReference type="STRING" id="88431.ERS852423_00415"/>
<dbReference type="SUPFAM" id="SSF109604">
    <property type="entry name" value="HD-domain/PDEase-like"/>
    <property type="match status" value="1"/>
</dbReference>
<evidence type="ECO:0000313" key="10">
    <source>
        <dbReference type="Proteomes" id="UP000095485"/>
    </source>
</evidence>
<evidence type="ECO:0000256" key="5">
    <source>
        <dbReference type="ARBA" id="ARBA00012964"/>
    </source>
</evidence>
<dbReference type="GO" id="GO:0046872">
    <property type="term" value="F:metal ion binding"/>
    <property type="evidence" value="ECO:0007669"/>
    <property type="project" value="UniProtKB-KW"/>
</dbReference>
<dbReference type="InterPro" id="IPR003607">
    <property type="entry name" value="HD/PDEase_dom"/>
</dbReference>
<evidence type="ECO:0000259" key="8">
    <source>
        <dbReference type="PROSITE" id="PS51186"/>
    </source>
</evidence>
<dbReference type="OrthoDB" id="9796032at2"/>
<dbReference type="GO" id="GO:0016747">
    <property type="term" value="F:acyltransferase activity, transferring groups other than amino-acyl groups"/>
    <property type="evidence" value="ECO:0007669"/>
    <property type="project" value="InterPro"/>
</dbReference>
<protein>
    <recommendedName>
        <fullName evidence="5">5'-deoxynucleotidase</fullName>
        <ecNumber evidence="5">3.1.3.89</ecNumber>
    </recommendedName>
</protein>
<dbReference type="InterPro" id="IPR006674">
    <property type="entry name" value="HD_domain"/>
</dbReference>
<dbReference type="EC" id="3.1.3.89" evidence="5"/>
<comment type="cofactor">
    <cofactor evidence="2">
        <name>Mn(2+)</name>
        <dbReference type="ChEBI" id="CHEBI:29035"/>
    </cofactor>
</comment>
<dbReference type="AlphaFoldDB" id="A0A174NKJ8"/>
<evidence type="ECO:0000256" key="7">
    <source>
        <dbReference type="ARBA" id="ARBA00022801"/>
    </source>
</evidence>
<keyword evidence="6" id="KW-0479">Metal-binding</keyword>
<name>A0A174NKJ8_9FIRM</name>
<dbReference type="Pfam" id="PF13023">
    <property type="entry name" value="HD_3"/>
    <property type="match status" value="1"/>
</dbReference>
<dbReference type="RefSeq" id="WP_055282693.1">
    <property type="nucleotide sequence ID" value="NZ_CZAY01000007.1"/>
</dbReference>
<dbReference type="InterPro" id="IPR039356">
    <property type="entry name" value="YfbR/HDDC2"/>
</dbReference>
<dbReference type="PANTHER" id="PTHR11845">
    <property type="entry name" value="5'-DEOXYNUCLEOTIDASE HDDC2"/>
    <property type="match status" value="1"/>
</dbReference>